<proteinExistence type="inferred from homology"/>
<organism evidence="16 17">
    <name type="scientific">Elysia chlorotica</name>
    <name type="common">Eastern emerald elysia</name>
    <name type="synonym">Sea slug</name>
    <dbReference type="NCBI Taxonomy" id="188477"/>
    <lineage>
        <taxon>Eukaryota</taxon>
        <taxon>Metazoa</taxon>
        <taxon>Spiralia</taxon>
        <taxon>Lophotrochozoa</taxon>
        <taxon>Mollusca</taxon>
        <taxon>Gastropoda</taxon>
        <taxon>Heterobranchia</taxon>
        <taxon>Euthyneura</taxon>
        <taxon>Panpulmonata</taxon>
        <taxon>Sacoglossa</taxon>
        <taxon>Placobranchoidea</taxon>
        <taxon>Plakobranchidae</taxon>
        <taxon>Elysia</taxon>
    </lineage>
</organism>
<dbReference type="SUPFAM" id="SSF90123">
    <property type="entry name" value="ABC transporter transmembrane region"/>
    <property type="match status" value="2"/>
</dbReference>
<dbReference type="SMART" id="SM00382">
    <property type="entry name" value="AAA"/>
    <property type="match status" value="2"/>
</dbReference>
<sequence length="1349" mass="148285">MTRKKYDFEPTFAKGIKSDVVHQADIVPEVAFNDDEVHKQNGATRELSQNGNTKVPRDAEDGQEQSHDERPKASGRFGFVRKGDKQEMVGTLELFQFSTKFDIFLIIIGVLGSIIAGAVFIGNITILGEVVNIFTEGNSSSLNTNSTENEETDYLGEIMPYIYAYIIAGCISILSVLISISCWTWSAERQVATMRKRFFLSVMSQDIGWFDLHGSGDITSMFSEDMSKVQEGLGDKTGIFIQWTCTWLAAIIMTFTRSWKLTLFALPFSPITMFVGLTLFRTMRRMAAREAKAYAKAGAVAEQAFRAIRTVQAFQGQEKESERYQGHLGAAMDMASKKGLVIGLANSSLWVIVYVMFAGVMWFGLWLIQNDGLEPGSILQVFFGVLIGSVSLGNAFNNLESMSNARGAAVRVFKIIQQGSSINAFSSDGLRPDKLQGSIEFRHVAFSYPARSDVQVTKDLTFKVNPGQHVALVGPSGCGKSTAIQLLQRFYDPLAGEILVDGRNIKDLNLKWLRGQIGVVSQEPVLFDASIEENIRLGNVSATIEEVEAAAKMANAHDFIKSLPMGYKTNVGERGAQLSGGQKQRISIARALVRNPKILLLDEATSALDHEGEAVVQAALEKAGKGRTTITIAHRLSTIKHADKILAISDGEVVEEGTHDSLLQSEGLYYQLVQIQTQIVKESDLDISDVVIVEDTDELSVHDSLLGASFRRTRSNGSTAETNLVVRSSRRQSQISARSGAEPLSEVQETLPEPEEESLAVGLFDIIRYNAPEWHLILIGSVTAIIAGLIQPGFSFLISELIKTFELTDRGKQRDRVNILGTIILCIAVLVAVVRVLMNYCISKSGAYLTARLRRLTFESIINQDMEYFDSPYNQVGSITSRLSGDASLVQGATGAKVGQILESLSTIVCALVISFVYGWKLAFVVLSFMPLMVISGLIQGKVMAGAAHKEKSQLQQASRMCSESVDNIRTVASLGREDFFVDKFDHLIEANKRSHRVKSVVFGAAYGIANSVLFFAYAGSFYYGAVLIDDGEMEFYDVFRVFGAIIFGGMVVGRNSSFGVDYVKAKLAAGRIISLINRKPKVDVRDPSGEKLDNIAGGLSLEDVVFHYVSRPNQRVLYKLRLPILPGQTVALVGASGCGKSTTAQLLQRFYEIDSGALMVEGHDLKQLNLRWYRQQIGVVSQEPMLFDYSIAENIAYGDNSRQVPMAEIIEAAKQANIHNFISSLPKGYDTNVGEKGAQLSGGQKQRIAIARALVRNPKILILDEATSALDTESEKIVQDALDRASQNRTCITIAHRLSTVQKADKIAVVSKGRILESGTHKELLTIKGAYYRLQKAQGKRHHRDSDE</sequence>
<evidence type="ECO:0000256" key="12">
    <source>
        <dbReference type="SAM" id="MobiDB-lite"/>
    </source>
</evidence>
<evidence type="ECO:0008006" key="18">
    <source>
        <dbReference type="Google" id="ProtNLM"/>
    </source>
</evidence>
<evidence type="ECO:0000256" key="5">
    <source>
        <dbReference type="ARBA" id="ARBA00022737"/>
    </source>
</evidence>
<dbReference type="InterPro" id="IPR003593">
    <property type="entry name" value="AAA+_ATPase"/>
</dbReference>
<evidence type="ECO:0000256" key="1">
    <source>
        <dbReference type="ARBA" id="ARBA00004141"/>
    </source>
</evidence>
<keyword evidence="10 13" id="KW-0472">Membrane</keyword>
<dbReference type="PANTHER" id="PTHR43394:SF27">
    <property type="entry name" value="ATP-DEPENDENT TRANSLOCASE ABCB1-LIKE"/>
    <property type="match status" value="1"/>
</dbReference>
<comment type="caution">
    <text evidence="16">The sequence shown here is derived from an EMBL/GenBank/DDBJ whole genome shotgun (WGS) entry which is preliminary data.</text>
</comment>
<keyword evidence="5" id="KW-0677">Repeat</keyword>
<feature type="transmembrane region" description="Helical" evidence="13">
    <location>
        <begin position="901"/>
        <end position="918"/>
    </location>
</feature>
<dbReference type="EMBL" id="RQTK01000250">
    <property type="protein sequence ID" value="RUS83275.1"/>
    <property type="molecule type" value="Genomic_DNA"/>
</dbReference>
<feature type="domain" description="ABC transmembrane type-1" evidence="15">
    <location>
        <begin position="778"/>
        <end position="1065"/>
    </location>
</feature>
<keyword evidence="3" id="KW-0813">Transport</keyword>
<feature type="transmembrane region" description="Helical" evidence="13">
    <location>
        <begin position="237"/>
        <end position="255"/>
    </location>
</feature>
<feature type="region of interest" description="Disordered" evidence="12">
    <location>
        <begin position="35"/>
        <end position="76"/>
    </location>
</feature>
<dbReference type="InterPro" id="IPR017871">
    <property type="entry name" value="ABC_transporter-like_CS"/>
</dbReference>
<dbReference type="InterPro" id="IPR011527">
    <property type="entry name" value="ABC1_TM_dom"/>
</dbReference>
<dbReference type="SUPFAM" id="SSF52540">
    <property type="entry name" value="P-loop containing nucleoside triphosphate hydrolases"/>
    <property type="match status" value="2"/>
</dbReference>
<evidence type="ECO:0000256" key="13">
    <source>
        <dbReference type="SAM" id="Phobius"/>
    </source>
</evidence>
<dbReference type="STRING" id="188477.A0A433TNY0"/>
<dbReference type="CDD" id="cd18578">
    <property type="entry name" value="ABC_6TM_Pgp_ABCB1_D2_like"/>
    <property type="match status" value="1"/>
</dbReference>
<keyword evidence="4 13" id="KW-0812">Transmembrane</keyword>
<evidence type="ECO:0000256" key="7">
    <source>
        <dbReference type="ARBA" id="ARBA00022840"/>
    </source>
</evidence>
<feature type="transmembrane region" description="Helical" evidence="13">
    <location>
        <begin position="1001"/>
        <end position="1024"/>
    </location>
</feature>
<dbReference type="Proteomes" id="UP000271974">
    <property type="component" value="Unassembled WGS sequence"/>
</dbReference>
<keyword evidence="9 13" id="KW-1133">Transmembrane helix</keyword>
<evidence type="ECO:0000259" key="15">
    <source>
        <dbReference type="PROSITE" id="PS50929"/>
    </source>
</evidence>
<feature type="transmembrane region" description="Helical" evidence="13">
    <location>
        <begin position="819"/>
        <end position="838"/>
    </location>
</feature>
<dbReference type="FunFam" id="3.40.50.300:FF:000205">
    <property type="entry name" value="ABC transporter B family member 4"/>
    <property type="match status" value="1"/>
</dbReference>
<dbReference type="Gene3D" id="3.40.50.300">
    <property type="entry name" value="P-loop containing nucleotide triphosphate hydrolases"/>
    <property type="match status" value="2"/>
</dbReference>
<feature type="transmembrane region" description="Helical" evidence="13">
    <location>
        <begin position="103"/>
        <end position="126"/>
    </location>
</feature>
<feature type="transmembrane region" description="Helical" evidence="13">
    <location>
        <begin position="776"/>
        <end position="799"/>
    </location>
</feature>
<dbReference type="InterPro" id="IPR027417">
    <property type="entry name" value="P-loop_NTPase"/>
</dbReference>
<feature type="transmembrane region" description="Helical" evidence="13">
    <location>
        <begin position="340"/>
        <end position="365"/>
    </location>
</feature>
<dbReference type="FunFam" id="3.40.50.300:FF:000479">
    <property type="entry name" value="Multidrug resistance protein 1A"/>
    <property type="match status" value="1"/>
</dbReference>
<feature type="compositionally biased region" description="Polar residues" evidence="12">
    <location>
        <begin position="41"/>
        <end position="53"/>
    </location>
</feature>
<evidence type="ECO:0000256" key="3">
    <source>
        <dbReference type="ARBA" id="ARBA00022448"/>
    </source>
</evidence>
<evidence type="ECO:0000256" key="11">
    <source>
        <dbReference type="ARBA" id="ARBA00023180"/>
    </source>
</evidence>
<dbReference type="GO" id="GO:0016887">
    <property type="term" value="F:ATP hydrolysis activity"/>
    <property type="evidence" value="ECO:0007669"/>
    <property type="project" value="InterPro"/>
</dbReference>
<evidence type="ECO:0000256" key="9">
    <source>
        <dbReference type="ARBA" id="ARBA00022989"/>
    </source>
</evidence>
<feature type="transmembrane region" description="Helical" evidence="13">
    <location>
        <begin position="924"/>
        <end position="945"/>
    </location>
</feature>
<dbReference type="GO" id="GO:0005524">
    <property type="term" value="F:ATP binding"/>
    <property type="evidence" value="ECO:0007669"/>
    <property type="project" value="UniProtKB-KW"/>
</dbReference>
<keyword evidence="6" id="KW-0547">Nucleotide-binding</keyword>
<accession>A0A433TNY0</accession>
<name>A0A433TNY0_ELYCH</name>
<dbReference type="PROSITE" id="PS00211">
    <property type="entry name" value="ABC_TRANSPORTER_1"/>
    <property type="match status" value="2"/>
</dbReference>
<dbReference type="GO" id="GO:0015421">
    <property type="term" value="F:ABC-type oligopeptide transporter activity"/>
    <property type="evidence" value="ECO:0007669"/>
    <property type="project" value="TreeGrafter"/>
</dbReference>
<keyword evidence="11" id="KW-0325">Glycoprotein</keyword>
<evidence type="ECO:0000256" key="8">
    <source>
        <dbReference type="ARBA" id="ARBA00022967"/>
    </source>
</evidence>
<evidence type="ECO:0000313" key="17">
    <source>
        <dbReference type="Proteomes" id="UP000271974"/>
    </source>
</evidence>
<comment type="similarity">
    <text evidence="2">Belongs to the ABC transporter superfamily. ABCB family. Multidrug resistance exporter (TC 3.A.1.201) subfamily.</text>
</comment>
<dbReference type="PROSITE" id="PS50893">
    <property type="entry name" value="ABC_TRANSPORTER_2"/>
    <property type="match status" value="2"/>
</dbReference>
<evidence type="ECO:0000313" key="16">
    <source>
        <dbReference type="EMBL" id="RUS83275.1"/>
    </source>
</evidence>
<evidence type="ECO:0000256" key="4">
    <source>
        <dbReference type="ARBA" id="ARBA00022692"/>
    </source>
</evidence>
<dbReference type="CDD" id="cd18577">
    <property type="entry name" value="ABC_6TM_Pgp_ABCB1_D1_like"/>
    <property type="match status" value="1"/>
</dbReference>
<evidence type="ECO:0000256" key="6">
    <source>
        <dbReference type="ARBA" id="ARBA00022741"/>
    </source>
</evidence>
<comment type="subcellular location">
    <subcellularLocation>
        <location evidence="1">Membrane</location>
        <topology evidence="1">Multi-pass membrane protein</topology>
    </subcellularLocation>
</comment>
<dbReference type="Pfam" id="PF00664">
    <property type="entry name" value="ABC_membrane"/>
    <property type="match status" value="2"/>
</dbReference>
<dbReference type="Pfam" id="PF00005">
    <property type="entry name" value="ABC_tran"/>
    <property type="match status" value="2"/>
</dbReference>
<dbReference type="CDD" id="cd03249">
    <property type="entry name" value="ABC_MTABC3_MDL1_MDL2"/>
    <property type="match status" value="2"/>
</dbReference>
<dbReference type="OrthoDB" id="6500128at2759"/>
<evidence type="ECO:0000259" key="14">
    <source>
        <dbReference type="PROSITE" id="PS50893"/>
    </source>
</evidence>
<keyword evidence="7" id="KW-0067">ATP-binding</keyword>
<dbReference type="GO" id="GO:0090374">
    <property type="term" value="P:oligopeptide export from mitochondrion"/>
    <property type="evidence" value="ECO:0007669"/>
    <property type="project" value="TreeGrafter"/>
</dbReference>
<dbReference type="PROSITE" id="PS50929">
    <property type="entry name" value="ABC_TM1F"/>
    <property type="match status" value="2"/>
</dbReference>
<feature type="domain" description="ABC transporter" evidence="14">
    <location>
        <begin position="1100"/>
        <end position="1338"/>
    </location>
</feature>
<feature type="transmembrane region" description="Helical" evidence="13">
    <location>
        <begin position="162"/>
        <end position="187"/>
    </location>
</feature>
<dbReference type="InterPro" id="IPR039421">
    <property type="entry name" value="Type_1_exporter"/>
</dbReference>
<dbReference type="Gene3D" id="1.20.1560.10">
    <property type="entry name" value="ABC transporter type 1, transmembrane domain"/>
    <property type="match status" value="1"/>
</dbReference>
<feature type="transmembrane region" description="Helical" evidence="13">
    <location>
        <begin position="261"/>
        <end position="280"/>
    </location>
</feature>
<dbReference type="InterPro" id="IPR003439">
    <property type="entry name" value="ABC_transporter-like_ATP-bd"/>
</dbReference>
<reference evidence="16 17" key="1">
    <citation type="submission" date="2019-01" db="EMBL/GenBank/DDBJ databases">
        <title>A draft genome assembly of the solar-powered sea slug Elysia chlorotica.</title>
        <authorList>
            <person name="Cai H."/>
            <person name="Li Q."/>
            <person name="Fang X."/>
            <person name="Li J."/>
            <person name="Curtis N.E."/>
            <person name="Altenburger A."/>
            <person name="Shibata T."/>
            <person name="Feng M."/>
            <person name="Maeda T."/>
            <person name="Schwartz J.A."/>
            <person name="Shigenobu S."/>
            <person name="Lundholm N."/>
            <person name="Nishiyama T."/>
            <person name="Yang H."/>
            <person name="Hasebe M."/>
            <person name="Li S."/>
            <person name="Pierce S.K."/>
            <person name="Wang J."/>
        </authorList>
    </citation>
    <scope>NUCLEOTIDE SEQUENCE [LARGE SCALE GENOMIC DNA]</scope>
    <source>
        <strain evidence="16">EC2010</strain>
        <tissue evidence="16">Whole organism of an adult</tissue>
    </source>
</reference>
<keyword evidence="17" id="KW-1185">Reference proteome</keyword>
<protein>
    <recommendedName>
        <fullName evidence="18">Bile salt export pump</fullName>
    </recommendedName>
</protein>
<feature type="domain" description="ABC transporter" evidence="14">
    <location>
        <begin position="439"/>
        <end position="675"/>
    </location>
</feature>
<dbReference type="GO" id="GO:0005743">
    <property type="term" value="C:mitochondrial inner membrane"/>
    <property type="evidence" value="ECO:0007669"/>
    <property type="project" value="TreeGrafter"/>
</dbReference>
<feature type="transmembrane region" description="Helical" evidence="13">
    <location>
        <begin position="1036"/>
        <end position="1054"/>
    </location>
</feature>
<dbReference type="FunFam" id="1.20.1560.10:FF:000009">
    <property type="entry name" value="ABC transporter B family member 1"/>
    <property type="match status" value="1"/>
</dbReference>
<dbReference type="PANTHER" id="PTHR43394">
    <property type="entry name" value="ATP-DEPENDENT PERMEASE MDL1, MITOCHONDRIAL"/>
    <property type="match status" value="1"/>
</dbReference>
<feature type="domain" description="ABC transmembrane type-1" evidence="15">
    <location>
        <begin position="107"/>
        <end position="404"/>
    </location>
</feature>
<dbReference type="InterPro" id="IPR036640">
    <property type="entry name" value="ABC1_TM_sf"/>
</dbReference>
<gene>
    <name evidence="16" type="ORF">EGW08_008955</name>
</gene>
<evidence type="ECO:0000256" key="10">
    <source>
        <dbReference type="ARBA" id="ARBA00023136"/>
    </source>
</evidence>
<evidence type="ECO:0000256" key="2">
    <source>
        <dbReference type="ARBA" id="ARBA00007577"/>
    </source>
</evidence>
<feature type="transmembrane region" description="Helical" evidence="13">
    <location>
        <begin position="377"/>
        <end position="396"/>
    </location>
</feature>
<feature type="compositionally biased region" description="Basic and acidic residues" evidence="12">
    <location>
        <begin position="55"/>
        <end position="72"/>
    </location>
</feature>
<keyword evidence="8" id="KW-1278">Translocase</keyword>